<dbReference type="EMBL" id="CACVBM020000122">
    <property type="protein sequence ID" value="CAA7014794.1"/>
    <property type="molecule type" value="Genomic_DNA"/>
</dbReference>
<organism evidence="2 3">
    <name type="scientific">Microthlaspi erraticum</name>
    <dbReference type="NCBI Taxonomy" id="1685480"/>
    <lineage>
        <taxon>Eukaryota</taxon>
        <taxon>Viridiplantae</taxon>
        <taxon>Streptophyta</taxon>
        <taxon>Embryophyta</taxon>
        <taxon>Tracheophyta</taxon>
        <taxon>Spermatophyta</taxon>
        <taxon>Magnoliopsida</taxon>
        <taxon>eudicotyledons</taxon>
        <taxon>Gunneridae</taxon>
        <taxon>Pentapetalae</taxon>
        <taxon>rosids</taxon>
        <taxon>malvids</taxon>
        <taxon>Brassicales</taxon>
        <taxon>Brassicaceae</taxon>
        <taxon>Coluteocarpeae</taxon>
        <taxon>Microthlaspi</taxon>
    </lineage>
</organism>
<dbReference type="InterPro" id="IPR036047">
    <property type="entry name" value="F-box-like_dom_sf"/>
</dbReference>
<reference evidence="2" key="1">
    <citation type="submission" date="2020-01" db="EMBL/GenBank/DDBJ databases">
        <authorList>
            <person name="Mishra B."/>
        </authorList>
    </citation>
    <scope>NUCLEOTIDE SEQUENCE [LARGE SCALE GENOMIC DNA]</scope>
</reference>
<accession>A0A6D2HF03</accession>
<dbReference type="AlphaFoldDB" id="A0A6D2HF03"/>
<dbReference type="InterPro" id="IPR001810">
    <property type="entry name" value="F-box_dom"/>
</dbReference>
<feature type="domain" description="F-box" evidence="1">
    <location>
        <begin position="59"/>
        <end position="80"/>
    </location>
</feature>
<dbReference type="InterPro" id="IPR050796">
    <property type="entry name" value="SCF_F-box_component"/>
</dbReference>
<dbReference type="SUPFAM" id="SSF81383">
    <property type="entry name" value="F-box domain"/>
    <property type="match status" value="2"/>
</dbReference>
<evidence type="ECO:0000313" key="2">
    <source>
        <dbReference type="EMBL" id="CAA7014794.1"/>
    </source>
</evidence>
<dbReference type="PANTHER" id="PTHR31672">
    <property type="entry name" value="BNACNNG10540D PROTEIN"/>
    <property type="match status" value="1"/>
</dbReference>
<dbReference type="Pfam" id="PF00646">
    <property type="entry name" value="F-box"/>
    <property type="match status" value="1"/>
</dbReference>
<protein>
    <recommendedName>
        <fullName evidence="1">F-box domain-containing protein</fullName>
    </recommendedName>
</protein>
<keyword evidence="3" id="KW-1185">Reference proteome</keyword>
<comment type="caution">
    <text evidence="2">The sequence shown here is derived from an EMBL/GenBank/DDBJ whole genome shotgun (WGS) entry which is preliminary data.</text>
</comment>
<name>A0A6D2HF03_9BRAS</name>
<evidence type="ECO:0000313" key="3">
    <source>
        <dbReference type="Proteomes" id="UP000467841"/>
    </source>
</evidence>
<gene>
    <name evidence="2" type="ORF">MERR_LOCUS2029</name>
</gene>
<dbReference type="Proteomes" id="UP000467841">
    <property type="component" value="Unassembled WGS sequence"/>
</dbReference>
<dbReference type="PANTHER" id="PTHR31672:SF13">
    <property type="entry name" value="F-BOX PROTEIN CPR30-LIKE"/>
    <property type="match status" value="1"/>
</dbReference>
<evidence type="ECO:0000259" key="1">
    <source>
        <dbReference type="Pfam" id="PF00646"/>
    </source>
</evidence>
<proteinExistence type="predicted"/>
<sequence>MSDTPMGLAEDVPSRLPVTSVRGFRSACKKCNTISKDQSFTKKHLAKKRKKLPANLTMMSDLPKDLLEEILSRLPVTSRAKSGTLYTVVVALLSIT</sequence>